<dbReference type="Pfam" id="PF00990">
    <property type="entry name" value="GGDEF"/>
    <property type="match status" value="1"/>
</dbReference>
<accession>A0A368HCF3</accession>
<organism evidence="4 5">
    <name type="scientific">Acidiferrobacter thiooxydans</name>
    <dbReference type="NCBI Taxonomy" id="163359"/>
    <lineage>
        <taxon>Bacteria</taxon>
        <taxon>Pseudomonadati</taxon>
        <taxon>Pseudomonadota</taxon>
        <taxon>Gammaproteobacteria</taxon>
        <taxon>Acidiferrobacterales</taxon>
        <taxon>Acidiferrobacteraceae</taxon>
        <taxon>Acidiferrobacter</taxon>
    </lineage>
</organism>
<gene>
    <name evidence="4" type="ORF">C4900_09695</name>
</gene>
<sequence>MALMTNHGRRPKPSAIWALDARERPLLKVHQPLTPVFAGALAALAGLGFALAAHITRMGADGAGALLETPWVNLLGAKIAFWYGLAMQSGAVVIGGSLAAWRWRVVRRRVGSRFEGDTLPAAHAPRATFLRTLERIIAGADDRPYSLVLFDIDGFRILNDRHGAEAADALLADVGRQLASALPHGARMARFGSDEYLVFVPDMGIGEAFLLARAALDRVARGPFGSSGRPLGVTLTAGTAAFPETSHSLRDAISQATSALQEAKDRGRDTVIAARPNKIGLCRLGAEVESALSDRRVYAAYQPIVNLQTGQPVAEEGLARIVLPHGQVLGADQFMGAATDLRLVSRIDQALIEQAFERCRVQSLRGDRRLRFINVSAALLQERQLLAHMASAFSGCGVLGELTGNRNPLVVEITERELLRDPAAALHALQPLLDIGARLAIDDFGSGYSSFLYLTTLPISFLKIEMELLKAARTSERARSILKGIQGIARDLNILTIAEGIEDEELAGIARDHGVDWAQGFYFGRPALETAPARMPIASGGE</sequence>
<keyword evidence="1" id="KW-1133">Transmembrane helix</keyword>
<dbReference type="CDD" id="cd01949">
    <property type="entry name" value="GGDEF"/>
    <property type="match status" value="1"/>
</dbReference>
<name>A0A368HCF3_9GAMM</name>
<dbReference type="InterPro" id="IPR043128">
    <property type="entry name" value="Rev_trsase/Diguanyl_cyclase"/>
</dbReference>
<dbReference type="Gene3D" id="3.30.70.270">
    <property type="match status" value="1"/>
</dbReference>
<dbReference type="Gene3D" id="3.20.20.450">
    <property type="entry name" value="EAL domain"/>
    <property type="match status" value="1"/>
</dbReference>
<feature type="transmembrane region" description="Helical" evidence="1">
    <location>
        <begin position="36"/>
        <end position="60"/>
    </location>
</feature>
<dbReference type="InterPro" id="IPR001633">
    <property type="entry name" value="EAL_dom"/>
</dbReference>
<dbReference type="RefSeq" id="WP_147267173.1">
    <property type="nucleotide sequence ID" value="NZ_PSYR01000002.1"/>
</dbReference>
<reference evidence="4 5" key="1">
    <citation type="submission" date="2018-02" db="EMBL/GenBank/DDBJ databases">
        <title>Insights into the biology of acidophilic members of the Acidiferrobacteraceae family derived from comparative genomic analyses.</title>
        <authorList>
            <person name="Issotta F."/>
            <person name="Thyssen C."/>
            <person name="Mena C."/>
            <person name="Moya A."/>
            <person name="Bellenberg S."/>
            <person name="Sproer C."/>
            <person name="Covarrubias P.C."/>
            <person name="Sand W."/>
            <person name="Quatrini R."/>
            <person name="Vera M."/>
        </authorList>
    </citation>
    <scope>NUCLEOTIDE SEQUENCE [LARGE SCALE GENOMIC DNA]</scope>
    <source>
        <strain evidence="5">m-1</strain>
    </source>
</reference>
<dbReference type="SUPFAM" id="SSF55073">
    <property type="entry name" value="Nucleotide cyclase"/>
    <property type="match status" value="1"/>
</dbReference>
<keyword evidence="1" id="KW-0812">Transmembrane</keyword>
<dbReference type="PANTHER" id="PTHR33121">
    <property type="entry name" value="CYCLIC DI-GMP PHOSPHODIESTERASE PDEF"/>
    <property type="match status" value="1"/>
</dbReference>
<evidence type="ECO:0000313" key="5">
    <source>
        <dbReference type="Proteomes" id="UP000253250"/>
    </source>
</evidence>
<evidence type="ECO:0000256" key="1">
    <source>
        <dbReference type="SAM" id="Phobius"/>
    </source>
</evidence>
<dbReference type="SMART" id="SM00267">
    <property type="entry name" value="GGDEF"/>
    <property type="match status" value="1"/>
</dbReference>
<dbReference type="Pfam" id="PF00563">
    <property type="entry name" value="EAL"/>
    <property type="match status" value="1"/>
</dbReference>
<evidence type="ECO:0000313" key="4">
    <source>
        <dbReference type="EMBL" id="RCN56125.1"/>
    </source>
</evidence>
<evidence type="ECO:0000259" key="3">
    <source>
        <dbReference type="PROSITE" id="PS50887"/>
    </source>
</evidence>
<protein>
    <recommendedName>
        <fullName evidence="6">Bifunctional diguanylate cyclase/phosphodiesterase</fullName>
    </recommendedName>
</protein>
<dbReference type="InterPro" id="IPR029787">
    <property type="entry name" value="Nucleotide_cyclase"/>
</dbReference>
<dbReference type="SMART" id="SM00052">
    <property type="entry name" value="EAL"/>
    <property type="match status" value="1"/>
</dbReference>
<dbReference type="GO" id="GO:0071111">
    <property type="term" value="F:cyclic-guanylate-specific phosphodiesterase activity"/>
    <property type="evidence" value="ECO:0007669"/>
    <property type="project" value="InterPro"/>
</dbReference>
<proteinExistence type="predicted"/>
<dbReference type="EMBL" id="PSYR01000002">
    <property type="protein sequence ID" value="RCN56125.1"/>
    <property type="molecule type" value="Genomic_DNA"/>
</dbReference>
<dbReference type="NCBIfam" id="TIGR00254">
    <property type="entry name" value="GGDEF"/>
    <property type="match status" value="1"/>
</dbReference>
<dbReference type="PANTHER" id="PTHR33121:SF79">
    <property type="entry name" value="CYCLIC DI-GMP PHOSPHODIESTERASE PDED-RELATED"/>
    <property type="match status" value="1"/>
</dbReference>
<feature type="domain" description="GGDEF" evidence="3">
    <location>
        <begin position="143"/>
        <end position="276"/>
    </location>
</feature>
<dbReference type="InterPro" id="IPR035919">
    <property type="entry name" value="EAL_sf"/>
</dbReference>
<feature type="domain" description="EAL" evidence="2">
    <location>
        <begin position="281"/>
        <end position="540"/>
    </location>
</feature>
<evidence type="ECO:0000259" key="2">
    <source>
        <dbReference type="PROSITE" id="PS50883"/>
    </source>
</evidence>
<evidence type="ECO:0008006" key="6">
    <source>
        <dbReference type="Google" id="ProtNLM"/>
    </source>
</evidence>
<feature type="transmembrane region" description="Helical" evidence="1">
    <location>
        <begin position="80"/>
        <end position="101"/>
    </location>
</feature>
<dbReference type="PROSITE" id="PS50887">
    <property type="entry name" value="GGDEF"/>
    <property type="match status" value="1"/>
</dbReference>
<dbReference type="InterPro" id="IPR000160">
    <property type="entry name" value="GGDEF_dom"/>
</dbReference>
<dbReference type="CDD" id="cd01948">
    <property type="entry name" value="EAL"/>
    <property type="match status" value="1"/>
</dbReference>
<comment type="caution">
    <text evidence="4">The sequence shown here is derived from an EMBL/GenBank/DDBJ whole genome shotgun (WGS) entry which is preliminary data.</text>
</comment>
<dbReference type="Proteomes" id="UP000253250">
    <property type="component" value="Unassembled WGS sequence"/>
</dbReference>
<dbReference type="OrthoDB" id="1673646at2"/>
<dbReference type="AlphaFoldDB" id="A0A368HCF3"/>
<keyword evidence="5" id="KW-1185">Reference proteome</keyword>
<dbReference type="PROSITE" id="PS50883">
    <property type="entry name" value="EAL"/>
    <property type="match status" value="1"/>
</dbReference>
<dbReference type="SUPFAM" id="SSF141868">
    <property type="entry name" value="EAL domain-like"/>
    <property type="match status" value="1"/>
</dbReference>
<dbReference type="InterPro" id="IPR050706">
    <property type="entry name" value="Cyclic-di-GMP_PDE-like"/>
</dbReference>
<keyword evidence="1" id="KW-0472">Membrane</keyword>